<protein>
    <submittedName>
        <fullName evidence="7">Cytochrome P450 monooxygenase aclC-like</fullName>
    </submittedName>
</protein>
<evidence type="ECO:0000256" key="1">
    <source>
        <dbReference type="ARBA" id="ARBA00001971"/>
    </source>
</evidence>
<keyword evidence="6" id="KW-1185">Reference proteome</keyword>
<keyword evidence="3 4" id="KW-0479">Metal-binding</keyword>
<keyword evidence="3 4" id="KW-0349">Heme</keyword>
<gene>
    <name evidence="7" type="primary">LOC116300856</name>
</gene>
<dbReference type="AlphaFoldDB" id="A0A6P8IG09"/>
<keyword evidence="5" id="KW-1133">Transmembrane helix</keyword>
<reference evidence="7" key="1">
    <citation type="submission" date="2025-08" db="UniProtKB">
        <authorList>
            <consortium name="RefSeq"/>
        </authorList>
    </citation>
    <scope>IDENTIFICATION</scope>
    <source>
        <tissue evidence="7">Tentacle</tissue>
    </source>
</reference>
<dbReference type="PANTHER" id="PTHR24305">
    <property type="entry name" value="CYTOCHROME P450"/>
    <property type="match status" value="1"/>
</dbReference>
<dbReference type="PANTHER" id="PTHR24305:SF166">
    <property type="entry name" value="CYTOCHROME P450 12A4, MITOCHONDRIAL-RELATED"/>
    <property type="match status" value="1"/>
</dbReference>
<feature type="transmembrane region" description="Helical" evidence="5">
    <location>
        <begin position="6"/>
        <end position="24"/>
    </location>
</feature>
<keyword evidence="4" id="KW-0560">Oxidoreductase</keyword>
<dbReference type="GO" id="GO:0020037">
    <property type="term" value="F:heme binding"/>
    <property type="evidence" value="ECO:0007669"/>
    <property type="project" value="InterPro"/>
</dbReference>
<dbReference type="RefSeq" id="XP_031565677.1">
    <property type="nucleotide sequence ID" value="XM_031709817.1"/>
</dbReference>
<dbReference type="Pfam" id="PF00067">
    <property type="entry name" value="p450"/>
    <property type="match status" value="1"/>
</dbReference>
<evidence type="ECO:0000256" key="3">
    <source>
        <dbReference type="PIRSR" id="PIRSR602401-1"/>
    </source>
</evidence>
<feature type="binding site" description="axial binding residue" evidence="3">
    <location>
        <position position="425"/>
    </location>
    <ligand>
        <name>heme</name>
        <dbReference type="ChEBI" id="CHEBI:30413"/>
    </ligand>
    <ligandPart>
        <name>Fe</name>
        <dbReference type="ChEBI" id="CHEBI:18248"/>
    </ligandPart>
</feature>
<dbReference type="Gene3D" id="1.10.630.10">
    <property type="entry name" value="Cytochrome P450"/>
    <property type="match status" value="1"/>
</dbReference>
<evidence type="ECO:0000256" key="2">
    <source>
        <dbReference type="ARBA" id="ARBA00010617"/>
    </source>
</evidence>
<evidence type="ECO:0000256" key="4">
    <source>
        <dbReference type="RuleBase" id="RU000461"/>
    </source>
</evidence>
<dbReference type="SUPFAM" id="SSF48264">
    <property type="entry name" value="Cytochrome P450"/>
    <property type="match status" value="1"/>
</dbReference>
<dbReference type="InterPro" id="IPR001128">
    <property type="entry name" value="Cyt_P450"/>
</dbReference>
<dbReference type="InParanoid" id="A0A6P8IG09"/>
<dbReference type="GO" id="GO:0005506">
    <property type="term" value="F:iron ion binding"/>
    <property type="evidence" value="ECO:0007669"/>
    <property type="project" value="InterPro"/>
</dbReference>
<dbReference type="PROSITE" id="PS00086">
    <property type="entry name" value="CYTOCHROME_P450"/>
    <property type="match status" value="1"/>
</dbReference>
<sequence length="482" mass="55343">MIPSLVIAVIAVLVVCVLWVYKWFNEVYFWKNDSGVVIKGTSFRTFSPPLIAMKDQTLKKFGMYLLRFLPGPPKLIITDPHIAVKFMAKQHKYERTKDFRLGCVFRQLFGNAAGTASGKAHKRIRSSFDGCYSAESVEKTISMMEEECKEYLRLIREEKEGQFNMDDLILLTFKMLMKFTYGRDLPEKELQELIELRTLVGALIADTFTNPFVKLPFYEYLPTDTNRKTSEFERRWLQLNERFQERFVEGKSKDTDCVFYKMQKTLAENPEALSCEEFQQTLEEASLANVDITCGATAWLLFHVALHQQIQEELTTEIKNLTSEHSGSLNLEVLNDMDFLGKVVKESARKRPVMVISTPEYVPCPMMIGDFHSPAGIEVSVDNSAVNSDQGVWEDIDTFNPRRFDNETPSMRKSLCRFGIGPRRCMGYRVADAFMKVLLVTLLRNFTVTLETKVTGDDDSVPVQDVGPFCYPCVEFRVKESQ</sequence>
<dbReference type="InterPro" id="IPR017972">
    <property type="entry name" value="Cyt_P450_CS"/>
</dbReference>
<evidence type="ECO:0000256" key="5">
    <source>
        <dbReference type="SAM" id="Phobius"/>
    </source>
</evidence>
<dbReference type="KEGG" id="aten:116300856"/>
<accession>A0A6P8IG09</accession>
<dbReference type="PRINTS" id="PR00463">
    <property type="entry name" value="EP450I"/>
</dbReference>
<evidence type="ECO:0000313" key="7">
    <source>
        <dbReference type="RefSeq" id="XP_031565677.1"/>
    </source>
</evidence>
<keyword evidence="3 4" id="KW-0408">Iron</keyword>
<proteinExistence type="inferred from homology"/>
<dbReference type="GeneID" id="116300856"/>
<dbReference type="OrthoDB" id="5949844at2759"/>
<name>A0A6P8IG09_ACTTE</name>
<dbReference type="Proteomes" id="UP000515163">
    <property type="component" value="Unplaced"/>
</dbReference>
<dbReference type="InterPro" id="IPR050121">
    <property type="entry name" value="Cytochrome_P450_monoxygenase"/>
</dbReference>
<dbReference type="InterPro" id="IPR002401">
    <property type="entry name" value="Cyt_P450_E_grp-I"/>
</dbReference>
<keyword evidence="4" id="KW-0503">Monooxygenase</keyword>
<keyword evidence="5" id="KW-0472">Membrane</keyword>
<dbReference type="InterPro" id="IPR036396">
    <property type="entry name" value="Cyt_P450_sf"/>
</dbReference>
<evidence type="ECO:0000313" key="6">
    <source>
        <dbReference type="Proteomes" id="UP000515163"/>
    </source>
</evidence>
<dbReference type="GO" id="GO:0004497">
    <property type="term" value="F:monooxygenase activity"/>
    <property type="evidence" value="ECO:0007669"/>
    <property type="project" value="UniProtKB-KW"/>
</dbReference>
<comment type="similarity">
    <text evidence="2 4">Belongs to the cytochrome P450 family.</text>
</comment>
<dbReference type="GO" id="GO:0016705">
    <property type="term" value="F:oxidoreductase activity, acting on paired donors, with incorporation or reduction of molecular oxygen"/>
    <property type="evidence" value="ECO:0007669"/>
    <property type="project" value="InterPro"/>
</dbReference>
<comment type="cofactor">
    <cofactor evidence="1 3">
        <name>heme</name>
        <dbReference type="ChEBI" id="CHEBI:30413"/>
    </cofactor>
</comment>
<organism evidence="6 7">
    <name type="scientific">Actinia tenebrosa</name>
    <name type="common">Australian red waratah sea anemone</name>
    <dbReference type="NCBI Taxonomy" id="6105"/>
    <lineage>
        <taxon>Eukaryota</taxon>
        <taxon>Metazoa</taxon>
        <taxon>Cnidaria</taxon>
        <taxon>Anthozoa</taxon>
        <taxon>Hexacorallia</taxon>
        <taxon>Actiniaria</taxon>
        <taxon>Actiniidae</taxon>
        <taxon>Actinia</taxon>
    </lineage>
</organism>
<keyword evidence="5" id="KW-0812">Transmembrane</keyword>